<accession>A0AAX2V0Z3</accession>
<name>A0AAX2V0Z3_STRSL</name>
<evidence type="ECO:0000313" key="1">
    <source>
        <dbReference type="EMBL" id="TNF66571.1"/>
    </source>
</evidence>
<proteinExistence type="predicted"/>
<dbReference type="RefSeq" id="WP_073689728.1">
    <property type="nucleotide sequence ID" value="NZ_LXIN01000062.1"/>
</dbReference>
<gene>
    <name evidence="1" type="ORF">FBF48_08600</name>
</gene>
<dbReference type="AlphaFoldDB" id="A0AAX2V0Z3"/>
<dbReference type="Pfam" id="PF19866">
    <property type="entry name" value="DUF6339"/>
    <property type="match status" value="1"/>
</dbReference>
<comment type="caution">
    <text evidence="1">The sequence shown here is derived from an EMBL/GenBank/DDBJ whole genome shotgun (WGS) entry which is preliminary data.</text>
</comment>
<dbReference type="Proteomes" id="UP000308186">
    <property type="component" value="Unassembled WGS sequence"/>
</dbReference>
<reference evidence="1 2" key="1">
    <citation type="submission" date="2019-06" db="EMBL/GenBank/DDBJ databases">
        <title>Genome Announcement To Ensure Probiotic Safety of Streptococcus salivarius UBSS01.</title>
        <authorList>
            <person name="Sulthana A."/>
            <person name="Lakshmi S.G."/>
            <person name="Madempudi R.S."/>
        </authorList>
    </citation>
    <scope>NUCLEOTIDE SEQUENCE [LARGE SCALE GENOMIC DNA]</scope>
    <source>
        <strain evidence="1 2">UBSS01</strain>
    </source>
</reference>
<organism evidence="1 2">
    <name type="scientific">Streptococcus salivarius</name>
    <dbReference type="NCBI Taxonomy" id="1304"/>
    <lineage>
        <taxon>Bacteria</taxon>
        <taxon>Bacillati</taxon>
        <taxon>Bacillota</taxon>
        <taxon>Bacilli</taxon>
        <taxon>Lactobacillales</taxon>
        <taxon>Streptococcaceae</taxon>
        <taxon>Streptococcus</taxon>
    </lineage>
</organism>
<sequence length="225" mass="26451">MIDWEQINYDISKATKDYDDLNISITNLPINLSSDMQNLRQKITGARDELYDKYDLDAVDKLGYDFDLRFGLKLYNILSEEVGFTNRTATNDDVWRYLSIKVVPDIVHSRWGKNEVRSLTSRRIWLKNLWWYVHLSWAGNSDATYKLLENNTTDTIVQLVERPGIGYYTELYRELMRQYANIDDSSRNVFRRALKLNTALLPVTYPELMDGGIEAYIDYIFSKVQ</sequence>
<dbReference type="EMBL" id="VDCW01000010">
    <property type="protein sequence ID" value="TNF66571.1"/>
    <property type="molecule type" value="Genomic_DNA"/>
</dbReference>
<protein>
    <submittedName>
        <fullName evidence="1">Uncharacterized protein</fullName>
    </submittedName>
</protein>
<dbReference type="InterPro" id="IPR045920">
    <property type="entry name" value="DUF6339"/>
</dbReference>
<evidence type="ECO:0000313" key="2">
    <source>
        <dbReference type="Proteomes" id="UP000308186"/>
    </source>
</evidence>